<dbReference type="SUPFAM" id="SSF50969">
    <property type="entry name" value="YVTN repeat-like/Quinoprotein amine dehydrogenase"/>
    <property type="match status" value="1"/>
</dbReference>
<evidence type="ECO:0000256" key="4">
    <source>
        <dbReference type="ARBA" id="ARBA00022737"/>
    </source>
</evidence>
<dbReference type="Gene3D" id="2.130.10.10">
    <property type="entry name" value="YVTN repeat-like/Quinoprotein amine dehydrogenase"/>
    <property type="match status" value="2"/>
</dbReference>
<keyword evidence="7 10" id="KW-0804">Transcription</keyword>
<keyword evidence="8 10" id="KW-0539">Nucleus</keyword>
<dbReference type="RefSeq" id="XP_027197379.1">
    <property type="nucleotide sequence ID" value="XM_027341578.1"/>
</dbReference>
<dbReference type="InterPro" id="IPR055410">
    <property type="entry name" value="Beta-prop_CAF1B_HIR1"/>
</dbReference>
<dbReference type="KEGG" id="dpte:113791757"/>
<evidence type="ECO:0000256" key="7">
    <source>
        <dbReference type="ARBA" id="ARBA00023163"/>
    </source>
</evidence>
<feature type="compositionally biased region" description="Low complexity" evidence="11">
    <location>
        <begin position="752"/>
        <end position="770"/>
    </location>
</feature>
<feature type="region of interest" description="Disordered" evidence="11">
    <location>
        <begin position="628"/>
        <end position="727"/>
    </location>
</feature>
<keyword evidence="6 10" id="KW-0805">Transcription regulation</keyword>
<evidence type="ECO:0000256" key="8">
    <source>
        <dbReference type="ARBA" id="ARBA00023242"/>
    </source>
</evidence>
<feature type="domain" description="Protein HIRA-like C-terminal" evidence="12">
    <location>
        <begin position="887"/>
        <end position="1092"/>
    </location>
</feature>
<feature type="region of interest" description="Disordered" evidence="11">
    <location>
        <begin position="1160"/>
        <end position="1185"/>
    </location>
</feature>
<feature type="compositionally biased region" description="Basic and acidic residues" evidence="11">
    <location>
        <begin position="317"/>
        <end position="331"/>
    </location>
</feature>
<dbReference type="SMART" id="SM00320">
    <property type="entry name" value="WD40"/>
    <property type="match status" value="6"/>
</dbReference>
<comment type="subcellular location">
    <subcellularLocation>
        <location evidence="1 10">Nucleus</location>
    </subcellularLocation>
</comment>
<dbReference type="InterPro" id="IPR011494">
    <property type="entry name" value="HIRA-like_C"/>
</dbReference>
<feature type="region of interest" description="Disordered" evidence="11">
    <location>
        <begin position="453"/>
        <end position="594"/>
    </location>
</feature>
<feature type="compositionally biased region" description="Polar residues" evidence="11">
    <location>
        <begin position="455"/>
        <end position="492"/>
    </location>
</feature>
<feature type="compositionally biased region" description="Basic and acidic residues" evidence="11">
    <location>
        <begin position="528"/>
        <end position="542"/>
    </location>
</feature>
<dbReference type="Proteomes" id="UP000515146">
    <property type="component" value="Unplaced"/>
</dbReference>
<dbReference type="SUPFAM" id="SSF50978">
    <property type="entry name" value="WD40 repeat-like"/>
    <property type="match status" value="1"/>
</dbReference>
<dbReference type="CTD" id="7290"/>
<keyword evidence="10" id="KW-0678">Repressor</keyword>
<feature type="repeat" description="WD" evidence="9">
    <location>
        <begin position="102"/>
        <end position="135"/>
    </location>
</feature>
<dbReference type="InterPro" id="IPR011044">
    <property type="entry name" value="Quino_amine_DH_bsu"/>
</dbReference>
<feature type="compositionally biased region" description="Low complexity" evidence="11">
    <location>
        <begin position="574"/>
        <end position="592"/>
    </location>
</feature>
<evidence type="ECO:0000256" key="3">
    <source>
        <dbReference type="ARBA" id="ARBA00022574"/>
    </source>
</evidence>
<dbReference type="GO" id="GO:0000417">
    <property type="term" value="C:HIR complex"/>
    <property type="evidence" value="ECO:0007669"/>
    <property type="project" value="TreeGrafter"/>
</dbReference>
<proteinExistence type="inferred from homology"/>
<name>A0A6P6XZD9_DERPT</name>
<dbReference type="OMA" id="RGSWDGD"/>
<feature type="region of interest" description="Disordered" evidence="11">
    <location>
        <begin position="312"/>
        <end position="331"/>
    </location>
</feature>
<sequence length="1185" mass="132058">MRTTQPLFWNKWMKNGRKPARPPYRFTECKKLELKDYVSGGDRHSSGIPLSIFSIDIHPDGTRFATGGQGNDCGRVAIWNFSAVISTKVENDENQPKLLCQIDSHLQCVNSVRWSHAGNYLASAGDDKLIMIWQLGGRYQGHTEHYRTVSTLRSHSGDILDLSWSHDDRYLASCSIDNMIVIWNAQRWPEIAKILKGHCGLVKGVTWDPIGKYLASQSADKTLRIWRISDWSEEVCIKEPFEQCGDTTHVLRLSWSPEGQYLVSAQAMNNCGSVAKIIERQDWSFLRDFVGHRKAIPCSRFNPNMFKFFAKPKKKKGQNEAETNNKDVKDSQRQKFKTHCICALGSRDRSISIWSTARQRPLVVIDDVFGNSVVDLSWSRCGYQLLACSVDGGVICFQFDPKELGSIYDQEERVQFLQQLYGNSLFSPTNSIGNKLIEDMDILLLQQKDDKKNESSQNGLSFNSDGSVKQLGNSTNQNDSEQKKTVNTTLLKSSTTSPSSSSSSSMVENKEPPKSSTNHSPGRLAKGPTDKQIEIRSADGRRRIIPLFIPPTTVAPDSVANNTDTNNSISNQQKPPSSSASSRPISFSSSSESKSKIVIETLDESNPGSNLHEAYQYLNSNSFNGFGKSLDSNAKDPTDKMQTNGESETNGEILKNSSFPNELASSTNHNVMQNKSSDDSSDNEIVIKRSKSLKRPPSKQLTTSVERQAKRKASKSTSGAPISLTKSNFGAQDSINTVTISNNEMTKCTEPKISSSNKSSSSMINITTTKPSSSTPNLNIQMTTTNGQQSSQISSTPNFIFPPSRLPRQNQSSIRLFTRSEDGKQFAVSIEYPLSSSGICKLSAFVHDQLYWSVMISDPILAVAGSEELVACFCQDYTLQVFHSSDGRRLFVPVILDSPVARMTCANKFHLLMITSNARLWLWDFRIPKVLVHGESLVPLLLDPKKSEQFSLQGASVSSTSKPIVTVSNGRTYIFEPDFQSWCLLNDLNDPLNSCTELRPCAVNTIKQLSSFSKFPSRSIMNFFSSNIPMAQQSAMSFMEKQIEIAKLIGSSDEYRYWILNFVKQLVTMHSNGGGMHAANIENRLKELCKNLLGPPFSLQLLEQKNTQSIVGVNKHNLLREILSILASNLGLQRLYLEFKDSLDSVANSTKSMLKNPFATRTTSNDFNVGDSNKNEDEQKLTQNE</sequence>
<dbReference type="FunCoup" id="A0A6P6XZD9">
    <property type="interactions" value="1601"/>
</dbReference>
<dbReference type="InterPro" id="IPR015943">
    <property type="entry name" value="WD40/YVTN_repeat-like_dom_sf"/>
</dbReference>
<accession>A0A6P6XZD9</accession>
<feature type="compositionally biased region" description="Basic residues" evidence="11">
    <location>
        <begin position="688"/>
        <end position="697"/>
    </location>
</feature>
<protein>
    <recommendedName>
        <fullName evidence="10">Protein HIRA</fullName>
    </recommendedName>
</protein>
<organism evidence="14 15">
    <name type="scientific">Dermatophagoides pteronyssinus</name>
    <name type="common">European house dust mite</name>
    <dbReference type="NCBI Taxonomy" id="6956"/>
    <lineage>
        <taxon>Eukaryota</taxon>
        <taxon>Metazoa</taxon>
        <taxon>Ecdysozoa</taxon>
        <taxon>Arthropoda</taxon>
        <taxon>Chelicerata</taxon>
        <taxon>Arachnida</taxon>
        <taxon>Acari</taxon>
        <taxon>Acariformes</taxon>
        <taxon>Sarcoptiformes</taxon>
        <taxon>Astigmata</taxon>
        <taxon>Psoroptidia</taxon>
        <taxon>Analgoidea</taxon>
        <taxon>Pyroglyphidae</taxon>
        <taxon>Dermatophagoidinae</taxon>
        <taxon>Dermatophagoides</taxon>
    </lineage>
</organism>
<feature type="repeat" description="WD" evidence="9">
    <location>
        <begin position="152"/>
        <end position="184"/>
    </location>
</feature>
<keyword evidence="3 9" id="KW-0853">WD repeat</keyword>
<keyword evidence="14" id="KW-1185">Reference proteome</keyword>
<evidence type="ECO:0000256" key="9">
    <source>
        <dbReference type="PROSITE-ProRule" id="PRU00221"/>
    </source>
</evidence>
<feature type="compositionally biased region" description="Low complexity" evidence="11">
    <location>
        <begin position="493"/>
        <end position="505"/>
    </location>
</feature>
<feature type="compositionally biased region" description="Polar residues" evidence="11">
    <location>
        <begin position="715"/>
        <end position="727"/>
    </location>
</feature>
<feature type="compositionally biased region" description="Polar residues" evidence="11">
    <location>
        <begin position="1160"/>
        <end position="1172"/>
    </location>
</feature>
<dbReference type="PROSITE" id="PS50082">
    <property type="entry name" value="WD_REPEATS_2"/>
    <property type="match status" value="3"/>
</dbReference>
<dbReference type="GO" id="GO:0031491">
    <property type="term" value="F:nucleosome binding"/>
    <property type="evidence" value="ECO:0007669"/>
    <property type="project" value="TreeGrafter"/>
</dbReference>
<evidence type="ECO:0000256" key="5">
    <source>
        <dbReference type="ARBA" id="ARBA00022853"/>
    </source>
</evidence>
<dbReference type="CDD" id="cd00200">
    <property type="entry name" value="WD40"/>
    <property type="match status" value="1"/>
</dbReference>
<evidence type="ECO:0000256" key="6">
    <source>
        <dbReference type="ARBA" id="ARBA00023015"/>
    </source>
</evidence>
<evidence type="ECO:0000256" key="11">
    <source>
        <dbReference type="SAM" id="MobiDB-lite"/>
    </source>
</evidence>
<dbReference type="Pfam" id="PF07569">
    <property type="entry name" value="Hira"/>
    <property type="match status" value="1"/>
</dbReference>
<comment type="function">
    <text evidence="10">Required for replication-independent chromatin assembly and for the periodic repression of histone gene transcription during the cell cycle.</text>
</comment>
<dbReference type="GO" id="GO:0005634">
    <property type="term" value="C:nucleus"/>
    <property type="evidence" value="ECO:0007669"/>
    <property type="project" value="UniProtKB-SubCell"/>
</dbReference>
<dbReference type="AlphaFoldDB" id="A0A6P6XZD9"/>
<comment type="similarity">
    <text evidence="2 10">Belongs to the WD repeat HIR1 family.</text>
</comment>
<evidence type="ECO:0000256" key="1">
    <source>
        <dbReference type="ARBA" id="ARBA00004123"/>
    </source>
</evidence>
<dbReference type="InParanoid" id="A0A6P6XZD9"/>
<dbReference type="InterPro" id="IPR031120">
    <property type="entry name" value="HIR1-like"/>
</dbReference>
<dbReference type="PANTHER" id="PTHR13831:SF0">
    <property type="entry name" value="PROTEIN HIRA"/>
    <property type="match status" value="1"/>
</dbReference>
<evidence type="ECO:0000256" key="2">
    <source>
        <dbReference type="ARBA" id="ARBA00007306"/>
    </source>
</evidence>
<feature type="compositionally biased region" description="Polar residues" evidence="11">
    <location>
        <begin position="640"/>
        <end position="675"/>
    </location>
</feature>
<feature type="domain" description="CAF1B/HIR1 beta-propeller" evidence="13">
    <location>
        <begin position="52"/>
        <end position="229"/>
    </location>
</feature>
<dbReference type="PROSITE" id="PS50294">
    <property type="entry name" value="WD_REPEATS_REGION"/>
    <property type="match status" value="3"/>
</dbReference>
<feature type="compositionally biased region" description="Basic and acidic residues" evidence="11">
    <location>
        <begin position="1173"/>
        <end position="1185"/>
    </location>
</feature>
<evidence type="ECO:0000259" key="13">
    <source>
        <dbReference type="Pfam" id="PF24105"/>
    </source>
</evidence>
<dbReference type="GO" id="GO:0006338">
    <property type="term" value="P:chromatin remodeling"/>
    <property type="evidence" value="ECO:0007669"/>
    <property type="project" value="InterPro"/>
</dbReference>
<dbReference type="InterPro" id="IPR001680">
    <property type="entry name" value="WD40_rpt"/>
</dbReference>
<dbReference type="OrthoDB" id="1741719at2759"/>
<keyword evidence="5 10" id="KW-0156">Chromatin regulator</keyword>
<feature type="repeat" description="WD" evidence="9">
    <location>
        <begin position="195"/>
        <end position="229"/>
    </location>
</feature>
<reference evidence="15" key="1">
    <citation type="submission" date="2025-08" db="UniProtKB">
        <authorList>
            <consortium name="RefSeq"/>
        </authorList>
    </citation>
    <scope>IDENTIFICATION</scope>
    <source>
        <strain evidence="15">Airmid</strain>
    </source>
</reference>
<dbReference type="GO" id="GO:0000785">
    <property type="term" value="C:chromatin"/>
    <property type="evidence" value="ECO:0007669"/>
    <property type="project" value="TreeGrafter"/>
</dbReference>
<evidence type="ECO:0000259" key="12">
    <source>
        <dbReference type="Pfam" id="PF07569"/>
    </source>
</evidence>
<dbReference type="GO" id="GO:0006355">
    <property type="term" value="P:regulation of DNA-templated transcription"/>
    <property type="evidence" value="ECO:0007669"/>
    <property type="project" value="InterPro"/>
</dbReference>
<dbReference type="GO" id="GO:0006351">
    <property type="term" value="P:DNA-templated transcription"/>
    <property type="evidence" value="ECO:0007669"/>
    <property type="project" value="InterPro"/>
</dbReference>
<dbReference type="PANTHER" id="PTHR13831">
    <property type="entry name" value="MEMBER OF THE HIR1 FAMILY OF WD-REPEAT PROTEINS"/>
    <property type="match status" value="1"/>
</dbReference>
<evidence type="ECO:0000313" key="14">
    <source>
        <dbReference type="Proteomes" id="UP000515146"/>
    </source>
</evidence>
<dbReference type="InterPro" id="IPR036322">
    <property type="entry name" value="WD40_repeat_dom_sf"/>
</dbReference>
<dbReference type="Pfam" id="PF24105">
    <property type="entry name" value="Beta-prop_CAF1B_HIR1"/>
    <property type="match status" value="1"/>
</dbReference>
<evidence type="ECO:0000256" key="10">
    <source>
        <dbReference type="RuleBase" id="RU364014"/>
    </source>
</evidence>
<feature type="compositionally biased region" description="Polar residues" evidence="11">
    <location>
        <begin position="559"/>
        <end position="573"/>
    </location>
</feature>
<feature type="region of interest" description="Disordered" evidence="11">
    <location>
        <begin position="749"/>
        <end position="777"/>
    </location>
</feature>
<gene>
    <name evidence="15" type="primary">LOC113791757</name>
</gene>
<evidence type="ECO:0000313" key="15">
    <source>
        <dbReference type="RefSeq" id="XP_027197379.1"/>
    </source>
</evidence>
<keyword evidence="4 10" id="KW-0677">Repeat</keyword>